<sequence length="450" mass="51165">MIKESPLHELFDRTTEDIDSKLSGMGVGGRQRSLDNLLVPGIFFERNQLTAQVSRDLGLPENLSVIFVKDPDQPDGPNSVVVEIRRDFLPERGDPYESIYNRWASKPRYSPRVEVNRLYLTVHPMPKLHRPLVLPLPRQARNGSGLIAVEDGDIREPAVFFADGNFPLGTDLSYSDKEDVMLLISKPESEGEEVMVGSVQLQKDWKKLVTGGRFMERHQIPVQQEQVQSTEESDLEQLLLNSPRKALEEMKAMVSEFPDPPNLKSRDGAKIGRFGRRGRARIFPDDKGFFGIMLENLQVRELAEQCYRGTLQPTILEKCLYQTTEGDGHDQLVFKVGSLFGASTVEVGVVRWDMGKKDYVDSKPYIAKLVQQPNFNFDDFSRVLQAKLGTAGALTHVFNKIKPIEFRLGPKAADMANPQKVYGDRPDLLRSREPRMDRPRIMTARDLWWL</sequence>
<dbReference type="Proteomes" id="UP000176336">
    <property type="component" value="Unassembled WGS sequence"/>
</dbReference>
<proteinExistence type="predicted"/>
<dbReference type="AlphaFoldDB" id="A0A1F5IRE8"/>
<evidence type="ECO:0000313" key="1">
    <source>
        <dbReference type="EMBL" id="OGE18944.1"/>
    </source>
</evidence>
<name>A0A1F5IRE8_9BACT</name>
<organism evidence="1 2">
    <name type="scientific">Candidatus Daviesbacteria bacterium RIFCSPHIGHO2_01_FULL_41_23</name>
    <dbReference type="NCBI Taxonomy" id="1797764"/>
    <lineage>
        <taxon>Bacteria</taxon>
        <taxon>Candidatus Daviesiibacteriota</taxon>
    </lineage>
</organism>
<comment type="caution">
    <text evidence="1">The sequence shown here is derived from an EMBL/GenBank/DDBJ whole genome shotgun (WGS) entry which is preliminary data.</text>
</comment>
<protein>
    <submittedName>
        <fullName evidence="1">Uncharacterized protein</fullName>
    </submittedName>
</protein>
<reference evidence="1 2" key="1">
    <citation type="journal article" date="2016" name="Nat. Commun.">
        <title>Thousands of microbial genomes shed light on interconnected biogeochemical processes in an aquifer system.</title>
        <authorList>
            <person name="Anantharaman K."/>
            <person name="Brown C.T."/>
            <person name="Hug L.A."/>
            <person name="Sharon I."/>
            <person name="Castelle C.J."/>
            <person name="Probst A.J."/>
            <person name="Thomas B.C."/>
            <person name="Singh A."/>
            <person name="Wilkins M.J."/>
            <person name="Karaoz U."/>
            <person name="Brodie E.L."/>
            <person name="Williams K.H."/>
            <person name="Hubbard S.S."/>
            <person name="Banfield J.F."/>
        </authorList>
    </citation>
    <scope>NUCLEOTIDE SEQUENCE [LARGE SCALE GENOMIC DNA]</scope>
</reference>
<accession>A0A1F5IRE8</accession>
<dbReference type="EMBL" id="MFCR01000007">
    <property type="protein sequence ID" value="OGE18944.1"/>
    <property type="molecule type" value="Genomic_DNA"/>
</dbReference>
<gene>
    <name evidence="1" type="ORF">A2871_02110</name>
</gene>
<evidence type="ECO:0000313" key="2">
    <source>
        <dbReference type="Proteomes" id="UP000176336"/>
    </source>
</evidence>